<organism evidence="4 5">
    <name type="scientific">Uliginosibacterium flavum</name>
    <dbReference type="NCBI Taxonomy" id="1396831"/>
    <lineage>
        <taxon>Bacteria</taxon>
        <taxon>Pseudomonadati</taxon>
        <taxon>Pseudomonadota</taxon>
        <taxon>Betaproteobacteria</taxon>
        <taxon>Rhodocyclales</taxon>
        <taxon>Zoogloeaceae</taxon>
        <taxon>Uliginosibacterium</taxon>
    </lineage>
</organism>
<dbReference type="PANTHER" id="PTHR35936:SF25">
    <property type="entry name" value="ABC TRANSPORTER SUBSTRATE-BINDING PROTEIN"/>
    <property type="match status" value="1"/>
</dbReference>
<comment type="caution">
    <text evidence="4">The sequence shown here is derived from an EMBL/GenBank/DDBJ whole genome shotgun (WGS) entry which is preliminary data.</text>
</comment>
<sequence>MRNFGWKTCCLCLIASLMPLPGFSQGPDDTDEIVYATNPHYPPYDWRVSDKAFAGASIELLELVKPPGVTLKPAVLPWKRAQLYAEQGLVDLLVSIRITPQRSEYLVFTTHRAFPNPIAVFARKDRPFPFKSWADLKPLIGGWSTGDYFGGGFDEYWRRELKMEEAPSMENNFGKLGLGRIDYFVTGYYVGMAYINTHPDMLSITALTPLISSQDIHFGFSKRSKQIHHLKYMSQRLEELDKQGVPEALLNKHLELYIQNPGPL</sequence>
<reference evidence="4 5" key="1">
    <citation type="submission" date="2024-07" db="EMBL/GenBank/DDBJ databases">
        <title>Uliginosibacterium flavum JJ3220;KACC:17644.</title>
        <authorList>
            <person name="Kim M.K."/>
        </authorList>
    </citation>
    <scope>NUCLEOTIDE SEQUENCE [LARGE SCALE GENOMIC DNA]</scope>
    <source>
        <strain evidence="4 5">KACC:17644</strain>
    </source>
</reference>
<feature type="signal peptide" evidence="2">
    <location>
        <begin position="1"/>
        <end position="24"/>
    </location>
</feature>
<dbReference type="Gene3D" id="3.40.190.10">
    <property type="entry name" value="Periplasmic binding protein-like II"/>
    <property type="match status" value="2"/>
</dbReference>
<dbReference type="EMBL" id="JBEWZI010000006">
    <property type="protein sequence ID" value="MET7014010.1"/>
    <property type="molecule type" value="Genomic_DNA"/>
</dbReference>
<accession>A0ABV2TKE6</accession>
<evidence type="ECO:0000256" key="2">
    <source>
        <dbReference type="SAM" id="SignalP"/>
    </source>
</evidence>
<keyword evidence="5" id="KW-1185">Reference proteome</keyword>
<dbReference type="Proteomes" id="UP001549691">
    <property type="component" value="Unassembled WGS sequence"/>
</dbReference>
<gene>
    <name evidence="4" type="ORF">ABXR19_07395</name>
</gene>
<evidence type="ECO:0000313" key="5">
    <source>
        <dbReference type="Proteomes" id="UP001549691"/>
    </source>
</evidence>
<feature type="chain" id="PRO_5045807611" evidence="2">
    <location>
        <begin position="25"/>
        <end position="264"/>
    </location>
</feature>
<evidence type="ECO:0000313" key="4">
    <source>
        <dbReference type="EMBL" id="MET7014010.1"/>
    </source>
</evidence>
<dbReference type="SUPFAM" id="SSF53850">
    <property type="entry name" value="Periplasmic binding protein-like II"/>
    <property type="match status" value="1"/>
</dbReference>
<evidence type="ECO:0000259" key="3">
    <source>
        <dbReference type="Pfam" id="PF00497"/>
    </source>
</evidence>
<proteinExistence type="predicted"/>
<keyword evidence="1 2" id="KW-0732">Signal</keyword>
<dbReference type="PANTHER" id="PTHR35936">
    <property type="entry name" value="MEMBRANE-BOUND LYTIC MUREIN TRANSGLYCOSYLASE F"/>
    <property type="match status" value="1"/>
</dbReference>
<evidence type="ECO:0000256" key="1">
    <source>
        <dbReference type="ARBA" id="ARBA00022729"/>
    </source>
</evidence>
<dbReference type="RefSeq" id="WP_354600469.1">
    <property type="nucleotide sequence ID" value="NZ_JBEWZI010000006.1"/>
</dbReference>
<dbReference type="InterPro" id="IPR001638">
    <property type="entry name" value="Solute-binding_3/MltF_N"/>
</dbReference>
<name>A0ABV2TKE6_9RHOO</name>
<protein>
    <submittedName>
        <fullName evidence="4">Transporter substrate-binding domain-containing protein</fullName>
    </submittedName>
</protein>
<dbReference type="Pfam" id="PF00497">
    <property type="entry name" value="SBP_bac_3"/>
    <property type="match status" value="1"/>
</dbReference>
<feature type="domain" description="Solute-binding protein family 3/N-terminal" evidence="3">
    <location>
        <begin position="33"/>
        <end position="254"/>
    </location>
</feature>